<dbReference type="InterPro" id="IPR031310">
    <property type="entry name" value="Ribosomal_uL5_N"/>
</dbReference>
<dbReference type="GO" id="GO:0003735">
    <property type="term" value="F:structural constituent of ribosome"/>
    <property type="evidence" value="ECO:0007669"/>
    <property type="project" value="InterPro"/>
</dbReference>
<dbReference type="Proteomes" id="UP000176614">
    <property type="component" value="Unassembled WGS sequence"/>
</dbReference>
<evidence type="ECO:0000313" key="9">
    <source>
        <dbReference type="EMBL" id="OGC62223.1"/>
    </source>
</evidence>
<dbReference type="GO" id="GO:0005840">
    <property type="term" value="C:ribosome"/>
    <property type="evidence" value="ECO:0007669"/>
    <property type="project" value="UniProtKB-KW"/>
</dbReference>
<evidence type="ECO:0000256" key="6">
    <source>
        <dbReference type="RuleBase" id="RU003930"/>
    </source>
</evidence>
<feature type="domain" description="Large ribosomal subunit protein uL5 N-terminal" evidence="7">
    <location>
        <begin position="24"/>
        <end position="80"/>
    </location>
</feature>
<dbReference type="InterPro" id="IPR022803">
    <property type="entry name" value="Ribosomal_uL5_dom_sf"/>
</dbReference>
<keyword evidence="5" id="KW-0820">tRNA-binding</keyword>
<accession>A0A1F4VZJ2</accession>
<evidence type="ECO:0000256" key="1">
    <source>
        <dbReference type="ARBA" id="ARBA00008553"/>
    </source>
</evidence>
<dbReference type="GO" id="GO:1990904">
    <property type="term" value="C:ribonucleoprotein complex"/>
    <property type="evidence" value="ECO:0007669"/>
    <property type="project" value="UniProtKB-KW"/>
</dbReference>
<comment type="function">
    <text evidence="5">This is 1 of the proteins that bind and probably mediate the attachment of the 5S RNA into the large ribosomal subunit, where it forms part of the central protuberance. In the 70S ribosome it contacts protein S13 of the 30S subunit (bridge B1b), connecting the 2 subunits; this bridge is implicated in subunit movement. Contacts the P site tRNA; the 5S rRNA and some of its associated proteins might help stabilize positioning of ribosome-bound tRNAs.</text>
</comment>
<evidence type="ECO:0000256" key="4">
    <source>
        <dbReference type="ARBA" id="ARBA00035245"/>
    </source>
</evidence>
<reference evidence="9 10" key="1">
    <citation type="journal article" date="2016" name="Nat. Commun.">
        <title>Thousands of microbial genomes shed light on interconnected biogeochemical processes in an aquifer system.</title>
        <authorList>
            <person name="Anantharaman K."/>
            <person name="Brown C.T."/>
            <person name="Hug L.A."/>
            <person name="Sharon I."/>
            <person name="Castelle C.J."/>
            <person name="Probst A.J."/>
            <person name="Thomas B.C."/>
            <person name="Singh A."/>
            <person name="Wilkins M.J."/>
            <person name="Karaoz U."/>
            <person name="Brodie E.L."/>
            <person name="Williams K.H."/>
            <person name="Hubbard S.S."/>
            <person name="Banfield J.F."/>
        </authorList>
    </citation>
    <scope>NUCLEOTIDE SEQUENCE [LARGE SCALE GENOMIC DNA]</scope>
</reference>
<dbReference type="GO" id="GO:0019843">
    <property type="term" value="F:rRNA binding"/>
    <property type="evidence" value="ECO:0007669"/>
    <property type="project" value="UniProtKB-UniRule"/>
</dbReference>
<evidence type="ECO:0000256" key="2">
    <source>
        <dbReference type="ARBA" id="ARBA00022980"/>
    </source>
</evidence>
<dbReference type="InterPro" id="IPR020930">
    <property type="entry name" value="Ribosomal_uL5_bac-type"/>
</dbReference>
<dbReference type="PIRSF" id="PIRSF002161">
    <property type="entry name" value="Ribosomal_L5"/>
    <property type="match status" value="1"/>
</dbReference>
<gene>
    <name evidence="5" type="primary">rplE</name>
    <name evidence="9" type="ORF">A2264_02970</name>
</gene>
<feature type="domain" description="Large ribosomal subunit protein uL5 C-terminal" evidence="8">
    <location>
        <begin position="85"/>
        <end position="177"/>
    </location>
</feature>
<dbReference type="AlphaFoldDB" id="A0A1F4VZJ2"/>
<sequence length="180" mass="20169">MNRLREKYLKEIAPKLVKELALSNVMQVPSISKISVNAGIGSFRDNKEAVASFESEFTSFAGQKPRARKARVSVAGFKVRKGETVGYSVTLRGDKMWAFLDKLVSVSLPRVRDFRGLSEEAFDADGNYSLGIREHVIFPEVNPNTTKGIRSLQVTLCLGTRIKEHNKKLLELLGIPFRKD</sequence>
<evidence type="ECO:0000313" key="10">
    <source>
        <dbReference type="Proteomes" id="UP000176614"/>
    </source>
</evidence>
<dbReference type="InterPro" id="IPR002132">
    <property type="entry name" value="Ribosomal_uL5"/>
</dbReference>
<dbReference type="EMBL" id="MEVT01000022">
    <property type="protein sequence ID" value="OGC62223.1"/>
    <property type="molecule type" value="Genomic_DNA"/>
</dbReference>
<dbReference type="PANTHER" id="PTHR11994">
    <property type="entry name" value="60S RIBOSOMAL PROTEIN L11-RELATED"/>
    <property type="match status" value="1"/>
</dbReference>
<dbReference type="GO" id="GO:0000049">
    <property type="term" value="F:tRNA binding"/>
    <property type="evidence" value="ECO:0007669"/>
    <property type="project" value="UniProtKB-UniRule"/>
</dbReference>
<dbReference type="Pfam" id="PF00281">
    <property type="entry name" value="Ribosomal_L5"/>
    <property type="match status" value="1"/>
</dbReference>
<dbReference type="InterPro" id="IPR031309">
    <property type="entry name" value="Ribosomal_uL5_C"/>
</dbReference>
<dbReference type="Gene3D" id="3.30.1440.10">
    <property type="match status" value="1"/>
</dbReference>
<keyword evidence="2 5" id="KW-0689">Ribosomal protein</keyword>
<evidence type="ECO:0000256" key="3">
    <source>
        <dbReference type="ARBA" id="ARBA00023274"/>
    </source>
</evidence>
<evidence type="ECO:0000256" key="5">
    <source>
        <dbReference type="HAMAP-Rule" id="MF_01333"/>
    </source>
</evidence>
<comment type="subunit">
    <text evidence="5">Part of the 50S ribosomal subunit; part of the 5S rRNA/L5/L18/L25 subcomplex. Contacts the 5S rRNA and the P site tRNA. Forms a bridge to the 30S subunit in the 70S ribosome.</text>
</comment>
<dbReference type="Pfam" id="PF00673">
    <property type="entry name" value="Ribosomal_L5_C"/>
    <property type="match status" value="1"/>
</dbReference>
<organism evidence="9 10">
    <name type="scientific">candidate division WWE3 bacterium RIFOXYA2_FULL_46_9</name>
    <dbReference type="NCBI Taxonomy" id="1802636"/>
    <lineage>
        <taxon>Bacteria</taxon>
        <taxon>Katanobacteria</taxon>
    </lineage>
</organism>
<evidence type="ECO:0000259" key="8">
    <source>
        <dbReference type="Pfam" id="PF00673"/>
    </source>
</evidence>
<protein>
    <recommendedName>
        <fullName evidence="4 5">Large ribosomal subunit protein uL5</fullName>
    </recommendedName>
</protein>
<comment type="similarity">
    <text evidence="1 5 6">Belongs to the universal ribosomal protein uL5 family.</text>
</comment>
<proteinExistence type="inferred from homology"/>
<dbReference type="NCBIfam" id="NF000585">
    <property type="entry name" value="PRK00010.1"/>
    <property type="match status" value="1"/>
</dbReference>
<dbReference type="GO" id="GO:0006412">
    <property type="term" value="P:translation"/>
    <property type="evidence" value="ECO:0007669"/>
    <property type="project" value="UniProtKB-UniRule"/>
</dbReference>
<name>A0A1F4VZJ2_UNCKA</name>
<keyword evidence="3 5" id="KW-0687">Ribonucleoprotein</keyword>
<dbReference type="HAMAP" id="MF_01333_B">
    <property type="entry name" value="Ribosomal_uL5_B"/>
    <property type="match status" value="1"/>
</dbReference>
<comment type="caution">
    <text evidence="9">The sequence shown here is derived from an EMBL/GenBank/DDBJ whole genome shotgun (WGS) entry which is preliminary data.</text>
</comment>
<evidence type="ECO:0000259" key="7">
    <source>
        <dbReference type="Pfam" id="PF00281"/>
    </source>
</evidence>
<keyword evidence="5" id="KW-0694">RNA-binding</keyword>
<keyword evidence="5" id="KW-0699">rRNA-binding</keyword>
<dbReference type="FunFam" id="3.30.1440.10:FF:000001">
    <property type="entry name" value="50S ribosomal protein L5"/>
    <property type="match status" value="1"/>
</dbReference>
<dbReference type="SUPFAM" id="SSF55282">
    <property type="entry name" value="RL5-like"/>
    <property type="match status" value="1"/>
</dbReference>